<keyword evidence="2" id="KW-0472">Membrane</keyword>
<accession>A0ABZ2KXD4</accession>
<feature type="transmembrane region" description="Helical" evidence="2">
    <location>
        <begin position="266"/>
        <end position="283"/>
    </location>
</feature>
<keyword evidence="2" id="KW-0812">Transmembrane</keyword>
<keyword evidence="3" id="KW-0732">Signal</keyword>
<evidence type="ECO:0000256" key="2">
    <source>
        <dbReference type="SAM" id="Phobius"/>
    </source>
</evidence>
<feature type="transmembrane region" description="Helical" evidence="2">
    <location>
        <begin position="416"/>
        <end position="435"/>
    </location>
</feature>
<evidence type="ECO:0000256" key="3">
    <source>
        <dbReference type="SAM" id="SignalP"/>
    </source>
</evidence>
<gene>
    <name evidence="4" type="ORF">LVJ94_40380</name>
</gene>
<evidence type="ECO:0000313" key="4">
    <source>
        <dbReference type="EMBL" id="WXB03152.1"/>
    </source>
</evidence>
<feature type="transmembrane region" description="Helical" evidence="2">
    <location>
        <begin position="295"/>
        <end position="313"/>
    </location>
</feature>
<dbReference type="Proteomes" id="UP001374803">
    <property type="component" value="Chromosome"/>
</dbReference>
<feature type="signal peptide" evidence="3">
    <location>
        <begin position="1"/>
        <end position="27"/>
    </location>
</feature>
<sequence length="486" mass="49826">MRVRTWLATALLAIAPLMASAERSAFAADSPSGSVVMWPTLTPAGDQPGSAPLHKPSDAETGIFSRSQELDATLRDASQDLGYTLHVTDTGPVSGKMRDSDMIDRAAHEGAAGATAGTWVVSPRLEAAGDNQFVLRIVAVAPKSRELRVRVEIVKGSDVAVRGLVMLRDLLSPAAAAQAAAIERERARVDESARERLMMPLRSQGRAVLAINGALFGGYVAFSVQRASGNDDPRVLYPLLALGTGIGIGTALLVSEEWDVGTGDAWFLAGGAWWGAGAGLLIANGRDTQPFSDRYSWGAAGGVIGLTLATVALTRSKADEGDAVLTHSGGGLGLVLGGLTEMAIRGSQPDVTPNYGAGIGAAIGVVGAGTLASFVRVSPSRVMLVDLGLGVGALAAAASASPLLFETPVSERRARAFSLLTGAGTLLGGGIAWFLTRNMPREPALSRATTRANTGMSMTPTGGVIGTSVTATGVVPAYGVGITGRF</sequence>
<keyword evidence="5" id="KW-1185">Reference proteome</keyword>
<keyword evidence="2" id="KW-1133">Transmembrane helix</keyword>
<reference evidence="4" key="1">
    <citation type="submission" date="2021-12" db="EMBL/GenBank/DDBJ databases">
        <title>Discovery of the Pendulisporaceae a myxobacterial family with distinct sporulation behavior and unique specialized metabolism.</title>
        <authorList>
            <person name="Garcia R."/>
            <person name="Popoff A."/>
            <person name="Bader C.D."/>
            <person name="Loehr J."/>
            <person name="Walesch S."/>
            <person name="Walt C."/>
            <person name="Boldt J."/>
            <person name="Bunk B."/>
            <person name="Haeckl F.J.F.P.J."/>
            <person name="Gunesch A.P."/>
            <person name="Birkelbach J."/>
            <person name="Nuebel U."/>
            <person name="Pietschmann T."/>
            <person name="Bach T."/>
            <person name="Mueller R."/>
        </authorList>
    </citation>
    <scope>NUCLEOTIDE SEQUENCE</scope>
    <source>
        <strain evidence="4">MSr11367</strain>
    </source>
</reference>
<feature type="transmembrane region" description="Helical" evidence="2">
    <location>
        <begin position="355"/>
        <end position="375"/>
    </location>
</feature>
<organism evidence="4 5">
    <name type="scientific">Pendulispora rubella</name>
    <dbReference type="NCBI Taxonomy" id="2741070"/>
    <lineage>
        <taxon>Bacteria</taxon>
        <taxon>Pseudomonadati</taxon>
        <taxon>Myxococcota</taxon>
        <taxon>Myxococcia</taxon>
        <taxon>Myxococcales</taxon>
        <taxon>Sorangiineae</taxon>
        <taxon>Pendulisporaceae</taxon>
        <taxon>Pendulispora</taxon>
    </lineage>
</organism>
<feature type="chain" id="PRO_5046606644" evidence="3">
    <location>
        <begin position="28"/>
        <end position="486"/>
    </location>
</feature>
<proteinExistence type="predicted"/>
<feature type="transmembrane region" description="Helical" evidence="2">
    <location>
        <begin position="236"/>
        <end position="254"/>
    </location>
</feature>
<dbReference type="RefSeq" id="WP_394832779.1">
    <property type="nucleotide sequence ID" value="NZ_CP089929.1"/>
</dbReference>
<protein>
    <submittedName>
        <fullName evidence="4">Uncharacterized protein</fullName>
    </submittedName>
</protein>
<dbReference type="EMBL" id="CP089983">
    <property type="protein sequence ID" value="WXB03152.1"/>
    <property type="molecule type" value="Genomic_DNA"/>
</dbReference>
<feature type="transmembrane region" description="Helical" evidence="2">
    <location>
        <begin position="207"/>
        <end position="224"/>
    </location>
</feature>
<feature type="region of interest" description="Disordered" evidence="1">
    <location>
        <begin position="38"/>
        <end position="59"/>
    </location>
</feature>
<feature type="transmembrane region" description="Helical" evidence="2">
    <location>
        <begin position="382"/>
        <end position="404"/>
    </location>
</feature>
<evidence type="ECO:0000313" key="5">
    <source>
        <dbReference type="Proteomes" id="UP001374803"/>
    </source>
</evidence>
<evidence type="ECO:0000256" key="1">
    <source>
        <dbReference type="SAM" id="MobiDB-lite"/>
    </source>
</evidence>
<name>A0ABZ2KXD4_9BACT</name>